<comment type="similarity">
    <text evidence="1">Belongs to the WASH1 family.</text>
</comment>
<dbReference type="InterPro" id="IPR028290">
    <property type="entry name" value="WASH1"/>
</dbReference>
<dbReference type="GO" id="GO:0055037">
    <property type="term" value="C:recycling endosome"/>
    <property type="evidence" value="ECO:0007669"/>
    <property type="project" value="TreeGrafter"/>
</dbReference>
<sequence length="231" mass="26072">MLRVSEDGGRRREGYVEIYRQLGRTLLDLQDAADRVFDVISLRTSQEQDKLSEISRRIQVAKAKIDSLSRSEQALTVISPARYPSTCIVEENFPPLFQYSNEGNEPGFPVAKLLVDGGLNREYGRDCTLELFQFFSEENISYPSMESDLKGGVKLTEPNNNISLQKIFEATSTMEPPGYSQAIGLTHTVCARFRFQFPKYVATGWSWLFRDFKCIIHDSHITVSVGPTNGG</sequence>
<organism evidence="4 5">
    <name type="scientific">Ananas comosus</name>
    <name type="common">Pineapple</name>
    <name type="synonym">Ananas ananas</name>
    <dbReference type="NCBI Taxonomy" id="4615"/>
    <lineage>
        <taxon>Eukaryota</taxon>
        <taxon>Viridiplantae</taxon>
        <taxon>Streptophyta</taxon>
        <taxon>Embryophyta</taxon>
        <taxon>Tracheophyta</taxon>
        <taxon>Spermatophyta</taxon>
        <taxon>Magnoliopsida</taxon>
        <taxon>Liliopsida</taxon>
        <taxon>Poales</taxon>
        <taxon>Bromeliaceae</taxon>
        <taxon>Bromelioideae</taxon>
        <taxon>Ananas</taxon>
    </lineage>
</organism>
<dbReference type="PANTHER" id="PTHR23331:SF1">
    <property type="entry name" value="WASH COMPLEX SUBUNIT 1"/>
    <property type="match status" value="1"/>
</dbReference>
<gene>
    <name evidence="5" type="primary">LOC109709249</name>
</gene>
<evidence type="ECO:0000313" key="5">
    <source>
        <dbReference type="RefSeq" id="XP_020086973.1"/>
    </source>
</evidence>
<dbReference type="GO" id="GO:0003779">
    <property type="term" value="F:actin binding"/>
    <property type="evidence" value="ECO:0007669"/>
    <property type="project" value="UniProtKB-KW"/>
</dbReference>
<evidence type="ECO:0000256" key="1">
    <source>
        <dbReference type="ARBA" id="ARBA00005602"/>
    </source>
</evidence>
<dbReference type="InterPro" id="IPR021854">
    <property type="entry name" value="WASH1_WAHD"/>
</dbReference>
<dbReference type="Proteomes" id="UP000515123">
    <property type="component" value="Linkage group 1"/>
</dbReference>
<dbReference type="RefSeq" id="XP_020086973.1">
    <property type="nucleotide sequence ID" value="XM_020231384.1"/>
</dbReference>
<evidence type="ECO:0000313" key="4">
    <source>
        <dbReference type="Proteomes" id="UP000515123"/>
    </source>
</evidence>
<dbReference type="Pfam" id="PF11945">
    <property type="entry name" value="WASH_WAHD"/>
    <property type="match status" value="1"/>
</dbReference>
<dbReference type="OrthoDB" id="307871at2759"/>
<dbReference type="GO" id="GO:0042147">
    <property type="term" value="P:retrograde transport, endosome to Golgi"/>
    <property type="evidence" value="ECO:0007669"/>
    <property type="project" value="TreeGrafter"/>
</dbReference>
<dbReference type="GO" id="GO:0006887">
    <property type="term" value="P:exocytosis"/>
    <property type="evidence" value="ECO:0007669"/>
    <property type="project" value="TreeGrafter"/>
</dbReference>
<dbReference type="GO" id="GO:0034314">
    <property type="term" value="P:Arp2/3 complex-mediated actin nucleation"/>
    <property type="evidence" value="ECO:0007669"/>
    <property type="project" value="InterPro"/>
</dbReference>
<feature type="domain" description="WASH1 WAHD" evidence="3">
    <location>
        <begin position="21"/>
        <end position="98"/>
    </location>
</feature>
<dbReference type="GO" id="GO:0043014">
    <property type="term" value="F:alpha-tubulin binding"/>
    <property type="evidence" value="ECO:0007669"/>
    <property type="project" value="InterPro"/>
</dbReference>
<dbReference type="GO" id="GO:0032456">
    <property type="term" value="P:endocytic recycling"/>
    <property type="evidence" value="ECO:0007669"/>
    <property type="project" value="TreeGrafter"/>
</dbReference>
<keyword evidence="4" id="KW-1185">Reference proteome</keyword>
<evidence type="ECO:0000259" key="3">
    <source>
        <dbReference type="Pfam" id="PF11945"/>
    </source>
</evidence>
<dbReference type="GO" id="GO:0071203">
    <property type="term" value="C:WASH complex"/>
    <property type="evidence" value="ECO:0007669"/>
    <property type="project" value="InterPro"/>
</dbReference>
<protein>
    <submittedName>
        <fullName evidence="5">Uncharacterized protein LOC109709249 isoform X1</fullName>
    </submittedName>
</protein>
<name>A0A6P5F0H6_ANACO</name>
<dbReference type="GO" id="GO:0043015">
    <property type="term" value="F:gamma-tubulin binding"/>
    <property type="evidence" value="ECO:0007669"/>
    <property type="project" value="TreeGrafter"/>
</dbReference>
<dbReference type="AlphaFoldDB" id="A0A6P5F0H6"/>
<reference evidence="5" key="2">
    <citation type="submission" date="2025-08" db="UniProtKB">
        <authorList>
            <consortium name="RefSeq"/>
        </authorList>
    </citation>
    <scope>IDENTIFICATION</scope>
    <source>
        <tissue evidence="5">Leaf</tissue>
    </source>
</reference>
<dbReference type="GeneID" id="109709249"/>
<evidence type="ECO:0000256" key="2">
    <source>
        <dbReference type="ARBA" id="ARBA00023203"/>
    </source>
</evidence>
<dbReference type="GO" id="GO:0005769">
    <property type="term" value="C:early endosome"/>
    <property type="evidence" value="ECO:0007669"/>
    <property type="project" value="InterPro"/>
</dbReference>
<dbReference type="PANTHER" id="PTHR23331">
    <property type="entry name" value="CXYORF1"/>
    <property type="match status" value="1"/>
</dbReference>
<dbReference type="GO" id="GO:0005829">
    <property type="term" value="C:cytosol"/>
    <property type="evidence" value="ECO:0007669"/>
    <property type="project" value="GOC"/>
</dbReference>
<keyword evidence="2" id="KW-0009">Actin-binding</keyword>
<reference evidence="4" key="1">
    <citation type="journal article" date="2015" name="Nat. Genet.">
        <title>The pineapple genome and the evolution of CAM photosynthesis.</title>
        <authorList>
            <person name="Ming R."/>
            <person name="VanBuren R."/>
            <person name="Wai C.M."/>
            <person name="Tang H."/>
            <person name="Schatz M.C."/>
            <person name="Bowers J.E."/>
            <person name="Lyons E."/>
            <person name="Wang M.L."/>
            <person name="Chen J."/>
            <person name="Biggers E."/>
            <person name="Zhang J."/>
            <person name="Huang L."/>
            <person name="Zhang L."/>
            <person name="Miao W."/>
            <person name="Zhang J."/>
            <person name="Ye Z."/>
            <person name="Miao C."/>
            <person name="Lin Z."/>
            <person name="Wang H."/>
            <person name="Zhou H."/>
            <person name="Yim W.C."/>
            <person name="Priest H.D."/>
            <person name="Zheng C."/>
            <person name="Woodhouse M."/>
            <person name="Edger P.P."/>
            <person name="Guyot R."/>
            <person name="Guo H.B."/>
            <person name="Guo H."/>
            <person name="Zheng G."/>
            <person name="Singh R."/>
            <person name="Sharma A."/>
            <person name="Min X."/>
            <person name="Zheng Y."/>
            <person name="Lee H."/>
            <person name="Gurtowski J."/>
            <person name="Sedlazeck F.J."/>
            <person name="Harkess A."/>
            <person name="McKain M.R."/>
            <person name="Liao Z."/>
            <person name="Fang J."/>
            <person name="Liu J."/>
            <person name="Zhang X."/>
            <person name="Zhang Q."/>
            <person name="Hu W."/>
            <person name="Qin Y."/>
            <person name="Wang K."/>
            <person name="Chen L.Y."/>
            <person name="Shirley N."/>
            <person name="Lin Y.R."/>
            <person name="Liu L.Y."/>
            <person name="Hernandez A.G."/>
            <person name="Wright C.L."/>
            <person name="Bulone V."/>
            <person name="Tuskan G.A."/>
            <person name="Heath K."/>
            <person name="Zee F."/>
            <person name="Moore P.H."/>
            <person name="Sunkar R."/>
            <person name="Leebens-Mack J.H."/>
            <person name="Mockler T."/>
            <person name="Bennetzen J.L."/>
            <person name="Freeling M."/>
            <person name="Sankoff D."/>
            <person name="Paterson A.H."/>
            <person name="Zhu X."/>
            <person name="Yang X."/>
            <person name="Smith J.A."/>
            <person name="Cushman J.C."/>
            <person name="Paull R.E."/>
            <person name="Yu Q."/>
        </authorList>
    </citation>
    <scope>NUCLEOTIDE SEQUENCE [LARGE SCALE GENOMIC DNA]</scope>
    <source>
        <strain evidence="4">cv. F153</strain>
    </source>
</reference>
<proteinExistence type="inferred from homology"/>
<accession>A0A6P5F0H6</accession>